<proteinExistence type="predicted"/>
<comment type="caution">
    <text evidence="8">The sequence shown here is derived from an EMBL/GenBank/DDBJ whole genome shotgun (WGS) entry which is preliminary data.</text>
</comment>
<dbReference type="InterPro" id="IPR011701">
    <property type="entry name" value="MFS"/>
</dbReference>
<keyword evidence="5 6" id="KW-0472">Membrane</keyword>
<keyword evidence="3 6" id="KW-0812">Transmembrane</keyword>
<dbReference type="EMBL" id="JXSQ01000003">
    <property type="protein sequence ID" value="KIP53427.1"/>
    <property type="molecule type" value="Genomic_DNA"/>
</dbReference>
<feature type="transmembrane region" description="Helical" evidence="6">
    <location>
        <begin position="72"/>
        <end position="93"/>
    </location>
</feature>
<evidence type="ECO:0000256" key="5">
    <source>
        <dbReference type="ARBA" id="ARBA00023136"/>
    </source>
</evidence>
<dbReference type="SUPFAM" id="SSF103473">
    <property type="entry name" value="MFS general substrate transporter"/>
    <property type="match status" value="1"/>
</dbReference>
<feature type="transmembrane region" description="Helical" evidence="6">
    <location>
        <begin position="42"/>
        <end position="63"/>
    </location>
</feature>
<sequence length="413" mass="43262">MGWAKNATLFLAGQSVSLFGSTVVQFAVMWFITLETRSGLALGLYVLFAFGPQGVMSIFGGVLADRLNRKRLIIAADATIAVATLALALLMTAGIDSLWVIYLAVAIRSVGAGVQAPTVQALIPEIVPADQLMRVNGIFQTASSAMALLSPAVGAVIYTSFGIIPTFYLDVATACVGIGLLILVTVPGARGAVATESTFRADLAAGIRYIVRAPMIRWLISVLALLFILAQAPAAVLSPLLIAEVFGTEPWMLAAAQVFVSLGTMLGGVLVATLLAKRSRIRLLLASAYAIGVFTVALGLSPELWVYYLFTFLAGLAIPAFSAPFITILQQTVAPEMLGRVFSYVTIAMTLSTPFGVMVFGPLADVFSIQTLLIVSGALLVGVVTVSVLLPSGRATIHAARSAERAALPAREG</sequence>
<evidence type="ECO:0000256" key="4">
    <source>
        <dbReference type="ARBA" id="ARBA00022989"/>
    </source>
</evidence>
<dbReference type="InterPro" id="IPR036259">
    <property type="entry name" value="MFS_trans_sf"/>
</dbReference>
<dbReference type="Proteomes" id="UP000032120">
    <property type="component" value="Unassembled WGS sequence"/>
</dbReference>
<protein>
    <submittedName>
        <fullName evidence="8">MFS transporter</fullName>
    </submittedName>
</protein>
<accession>A0A0D0IQY8</accession>
<evidence type="ECO:0000313" key="8">
    <source>
        <dbReference type="EMBL" id="KIP53427.1"/>
    </source>
</evidence>
<feature type="transmembrane region" description="Helical" evidence="6">
    <location>
        <begin position="218"/>
        <end position="242"/>
    </location>
</feature>
<dbReference type="Gene3D" id="1.20.1250.20">
    <property type="entry name" value="MFS general substrate transporter like domains"/>
    <property type="match status" value="1"/>
</dbReference>
<evidence type="ECO:0000256" key="2">
    <source>
        <dbReference type="ARBA" id="ARBA00022475"/>
    </source>
</evidence>
<keyword evidence="2" id="KW-1003">Cell membrane</keyword>
<evidence type="ECO:0000259" key="7">
    <source>
        <dbReference type="PROSITE" id="PS50850"/>
    </source>
</evidence>
<feature type="transmembrane region" description="Helical" evidence="6">
    <location>
        <begin position="367"/>
        <end position="390"/>
    </location>
</feature>
<evidence type="ECO:0000256" key="3">
    <source>
        <dbReference type="ARBA" id="ARBA00022692"/>
    </source>
</evidence>
<dbReference type="AlphaFoldDB" id="A0A0D0IQY8"/>
<gene>
    <name evidence="8" type="ORF">SD72_03050</name>
</gene>
<feature type="transmembrane region" description="Helical" evidence="6">
    <location>
        <begin position="306"/>
        <end position="329"/>
    </location>
</feature>
<dbReference type="PANTHER" id="PTHR23513">
    <property type="entry name" value="INTEGRAL MEMBRANE EFFLUX PROTEIN-RELATED"/>
    <property type="match status" value="1"/>
</dbReference>
<dbReference type="Pfam" id="PF07690">
    <property type="entry name" value="MFS_1"/>
    <property type="match status" value="1"/>
</dbReference>
<feature type="transmembrane region" description="Helical" evidence="6">
    <location>
        <begin position="167"/>
        <end position="186"/>
    </location>
</feature>
<dbReference type="GO" id="GO:0005886">
    <property type="term" value="C:plasma membrane"/>
    <property type="evidence" value="ECO:0007669"/>
    <property type="project" value="UniProtKB-SubCell"/>
</dbReference>
<keyword evidence="4 6" id="KW-1133">Transmembrane helix</keyword>
<reference evidence="8 9" key="1">
    <citation type="submission" date="2015-01" db="EMBL/GenBank/DDBJ databases">
        <title>Draft genome sequence of Leucobacter komagatae strain VKM ST2845.</title>
        <authorList>
            <person name="Karlyshev A.V."/>
            <person name="Kudryashova E.B."/>
        </authorList>
    </citation>
    <scope>NUCLEOTIDE SEQUENCE [LARGE SCALE GENOMIC DNA]</scope>
    <source>
        <strain evidence="8 9">VKM ST2845</strain>
    </source>
</reference>
<dbReference type="InterPro" id="IPR020846">
    <property type="entry name" value="MFS_dom"/>
</dbReference>
<feature type="transmembrane region" description="Helical" evidence="6">
    <location>
        <begin position="135"/>
        <end position="161"/>
    </location>
</feature>
<organism evidence="8 9">
    <name type="scientific">Leucobacter komagatae</name>
    <dbReference type="NCBI Taxonomy" id="55969"/>
    <lineage>
        <taxon>Bacteria</taxon>
        <taxon>Bacillati</taxon>
        <taxon>Actinomycetota</taxon>
        <taxon>Actinomycetes</taxon>
        <taxon>Micrococcales</taxon>
        <taxon>Microbacteriaceae</taxon>
        <taxon>Leucobacter</taxon>
    </lineage>
</organism>
<dbReference type="CDD" id="cd06173">
    <property type="entry name" value="MFS_MefA_like"/>
    <property type="match status" value="1"/>
</dbReference>
<keyword evidence="9" id="KW-1185">Reference proteome</keyword>
<dbReference type="PANTHER" id="PTHR23513:SF6">
    <property type="entry name" value="MAJOR FACILITATOR SUPERFAMILY ASSOCIATED DOMAIN-CONTAINING PROTEIN"/>
    <property type="match status" value="1"/>
</dbReference>
<feature type="domain" description="Major facilitator superfamily (MFS) profile" evidence="7">
    <location>
        <begin position="1"/>
        <end position="394"/>
    </location>
</feature>
<feature type="transmembrane region" description="Helical" evidence="6">
    <location>
        <begin position="254"/>
        <end position="276"/>
    </location>
</feature>
<dbReference type="PROSITE" id="PS50850">
    <property type="entry name" value="MFS"/>
    <property type="match status" value="1"/>
</dbReference>
<dbReference type="GO" id="GO:0022857">
    <property type="term" value="F:transmembrane transporter activity"/>
    <property type="evidence" value="ECO:0007669"/>
    <property type="project" value="InterPro"/>
</dbReference>
<evidence type="ECO:0000256" key="1">
    <source>
        <dbReference type="ARBA" id="ARBA00004651"/>
    </source>
</evidence>
<evidence type="ECO:0000313" key="9">
    <source>
        <dbReference type="Proteomes" id="UP000032120"/>
    </source>
</evidence>
<evidence type="ECO:0000256" key="6">
    <source>
        <dbReference type="SAM" id="Phobius"/>
    </source>
</evidence>
<name>A0A0D0IQY8_9MICO</name>
<feature type="transmembrane region" description="Helical" evidence="6">
    <location>
        <begin position="283"/>
        <end position="300"/>
    </location>
</feature>
<comment type="subcellular location">
    <subcellularLocation>
        <location evidence="1">Cell membrane</location>
        <topology evidence="1">Multi-pass membrane protein</topology>
    </subcellularLocation>
</comment>
<feature type="transmembrane region" description="Helical" evidence="6">
    <location>
        <begin position="341"/>
        <end position="361"/>
    </location>
</feature>